<protein>
    <submittedName>
        <fullName evidence="1">Uncharacterized protein</fullName>
    </submittedName>
</protein>
<evidence type="ECO:0000313" key="1">
    <source>
        <dbReference type="EMBL" id="KKL46293.1"/>
    </source>
</evidence>
<dbReference type="SUPFAM" id="SSF51905">
    <property type="entry name" value="FAD/NAD(P)-binding domain"/>
    <property type="match status" value="1"/>
</dbReference>
<dbReference type="PANTHER" id="PTHR42685:SF18">
    <property type="entry name" value="DIGERANYLGERANYLGLYCEROPHOSPHOLIPID REDUCTASE"/>
    <property type="match status" value="1"/>
</dbReference>
<dbReference type="EMBL" id="LAZR01034085">
    <property type="protein sequence ID" value="KKL46293.1"/>
    <property type="molecule type" value="Genomic_DNA"/>
</dbReference>
<dbReference type="AlphaFoldDB" id="A0A0F9CA92"/>
<accession>A0A0F9CA92</accession>
<dbReference type="PRINTS" id="PR00419">
    <property type="entry name" value="ADXRDTASE"/>
</dbReference>
<name>A0A0F9CA92_9ZZZZ</name>
<comment type="caution">
    <text evidence="1">The sequence shown here is derived from an EMBL/GenBank/DDBJ whole genome shotgun (WGS) entry which is preliminary data.</text>
</comment>
<dbReference type="InterPro" id="IPR050407">
    <property type="entry name" value="Geranylgeranyl_reductase"/>
</dbReference>
<dbReference type="Pfam" id="PF13450">
    <property type="entry name" value="NAD_binding_8"/>
    <property type="match status" value="1"/>
</dbReference>
<reference evidence="1" key="1">
    <citation type="journal article" date="2015" name="Nature">
        <title>Complex archaea that bridge the gap between prokaryotes and eukaryotes.</title>
        <authorList>
            <person name="Spang A."/>
            <person name="Saw J.H."/>
            <person name="Jorgensen S.L."/>
            <person name="Zaremba-Niedzwiedzka K."/>
            <person name="Martijn J."/>
            <person name="Lind A.E."/>
            <person name="van Eijk R."/>
            <person name="Schleper C."/>
            <person name="Guy L."/>
            <person name="Ettema T.J."/>
        </authorList>
    </citation>
    <scope>NUCLEOTIDE SEQUENCE</scope>
</reference>
<dbReference type="Gene3D" id="3.50.50.60">
    <property type="entry name" value="FAD/NAD(P)-binding domain"/>
    <property type="match status" value="2"/>
</dbReference>
<organism evidence="1">
    <name type="scientific">marine sediment metagenome</name>
    <dbReference type="NCBI Taxonomy" id="412755"/>
    <lineage>
        <taxon>unclassified sequences</taxon>
        <taxon>metagenomes</taxon>
        <taxon>ecological metagenomes</taxon>
    </lineage>
</organism>
<proteinExistence type="predicted"/>
<sequence length="378" mass="42673">MKDNVNIIGAGPAGLAAAIVLRKHGFPVTVYEQSPDVGHRLNGDFQGLDNWSSQIDITEMLKDIGIEINFLCVPYYKGTVYAPEMNPAEMRSDKPIFYLVKRGTTPGTLDMGLKEQALSSGVEILFNHRLDKFAGRAIVGTGPKGADAIAIGITFTTGLDDKAVVALDDNIAPKGYAYLLVNQGYGTMATILYRDFRRGDECFDNMMQFFSDNMELDIKLDIKNERKFTGYANFFMRDTQIYHEKLYIGESAGFQDCLWGFGMKHAFLSGYLAAKSFIDGSDYDELWKKELKPMLETSLINRYILEKSGHAGYRHMARKFTERDPHGFLLSQYNHSFLKHLLLPLARRNYESRVKDNNCNHKDCSCVWCMCGDSRACP</sequence>
<dbReference type="PANTHER" id="PTHR42685">
    <property type="entry name" value="GERANYLGERANYL DIPHOSPHATE REDUCTASE"/>
    <property type="match status" value="1"/>
</dbReference>
<gene>
    <name evidence="1" type="ORF">LCGC14_2347010</name>
</gene>
<dbReference type="InterPro" id="IPR036188">
    <property type="entry name" value="FAD/NAD-bd_sf"/>
</dbReference>